<keyword evidence="1" id="KW-0472">Membrane</keyword>
<feature type="transmembrane region" description="Helical" evidence="1">
    <location>
        <begin position="7"/>
        <end position="30"/>
    </location>
</feature>
<proteinExistence type="predicted"/>
<dbReference type="AlphaFoldDB" id="A0A6J7PMT1"/>
<accession>A0A6J7PMT1</accession>
<keyword evidence="1" id="KW-0812">Transmembrane</keyword>
<evidence type="ECO:0000313" key="2">
    <source>
        <dbReference type="EMBL" id="CAB5006736.1"/>
    </source>
</evidence>
<name>A0A6J7PMT1_9ZZZZ</name>
<dbReference type="EMBL" id="CAFBPD010000101">
    <property type="protein sequence ID" value="CAB5006736.1"/>
    <property type="molecule type" value="Genomic_DNA"/>
</dbReference>
<organism evidence="2">
    <name type="scientific">freshwater metagenome</name>
    <dbReference type="NCBI Taxonomy" id="449393"/>
    <lineage>
        <taxon>unclassified sequences</taxon>
        <taxon>metagenomes</taxon>
        <taxon>ecological metagenomes</taxon>
    </lineage>
</organism>
<keyword evidence="1" id="KW-1133">Transmembrane helix</keyword>
<protein>
    <submittedName>
        <fullName evidence="2">Unannotated protein</fullName>
    </submittedName>
</protein>
<evidence type="ECO:0000256" key="1">
    <source>
        <dbReference type="SAM" id="Phobius"/>
    </source>
</evidence>
<gene>
    <name evidence="2" type="ORF">UFOPK4061_00670</name>
</gene>
<reference evidence="2" key="1">
    <citation type="submission" date="2020-05" db="EMBL/GenBank/DDBJ databases">
        <authorList>
            <person name="Chiriac C."/>
            <person name="Salcher M."/>
            <person name="Ghai R."/>
            <person name="Kavagutti S V."/>
        </authorList>
    </citation>
    <scope>NUCLEOTIDE SEQUENCE</scope>
</reference>
<sequence length="149" mass="15563">MAMIGSVVIRVGFVGIASCVTVGIAAVVALTEADPVELIVQAPDAKGVHHTRPKPKRSRETVCVCVAWPRAMLRFTLLPAWPGEMTSIDWGMPAVPLPVAMMPSWVRPSLSGAPTTCPGAISATPHSTAHAAVAIGQRSRGFTAGRRGC</sequence>